<dbReference type="GO" id="GO:0000127">
    <property type="term" value="C:transcription factor TFIIIC complex"/>
    <property type="evidence" value="ECO:0007669"/>
    <property type="project" value="TreeGrafter"/>
</dbReference>
<feature type="compositionally biased region" description="Basic and acidic residues" evidence="8">
    <location>
        <begin position="185"/>
        <end position="200"/>
    </location>
</feature>
<feature type="region of interest" description="Disordered" evidence="8">
    <location>
        <begin position="89"/>
        <end position="113"/>
    </location>
</feature>
<organism evidence="10 11">
    <name type="scientific">Dimorphilus gyrociliatus</name>
    <dbReference type="NCBI Taxonomy" id="2664684"/>
    <lineage>
        <taxon>Eukaryota</taxon>
        <taxon>Metazoa</taxon>
        <taxon>Spiralia</taxon>
        <taxon>Lophotrochozoa</taxon>
        <taxon>Annelida</taxon>
        <taxon>Polychaeta</taxon>
        <taxon>Polychaeta incertae sedis</taxon>
        <taxon>Dinophilidae</taxon>
        <taxon>Dimorphilus</taxon>
    </lineage>
</organism>
<feature type="region of interest" description="Disordered" evidence="8">
    <location>
        <begin position="157"/>
        <end position="200"/>
    </location>
</feature>
<feature type="compositionally biased region" description="Polar residues" evidence="8">
    <location>
        <begin position="395"/>
        <end position="414"/>
    </location>
</feature>
<evidence type="ECO:0000256" key="7">
    <source>
        <dbReference type="PROSITE-ProRule" id="PRU00221"/>
    </source>
</evidence>
<keyword evidence="4" id="KW-0804">Transcription</keyword>
<dbReference type="GO" id="GO:0008270">
    <property type="term" value="F:zinc ion binding"/>
    <property type="evidence" value="ECO:0007669"/>
    <property type="project" value="UniProtKB-KW"/>
</dbReference>
<evidence type="ECO:0000256" key="6">
    <source>
        <dbReference type="PROSITE-ProRule" id="PRU00042"/>
    </source>
</evidence>
<dbReference type="Proteomes" id="UP000549394">
    <property type="component" value="Unassembled WGS sequence"/>
</dbReference>
<feature type="compositionally biased region" description="Acidic residues" evidence="8">
    <location>
        <begin position="166"/>
        <end position="184"/>
    </location>
</feature>
<dbReference type="EMBL" id="CAJFCJ010000005">
    <property type="protein sequence ID" value="CAD5114279.1"/>
    <property type="molecule type" value="Genomic_DNA"/>
</dbReference>
<proteinExistence type="predicted"/>
<keyword evidence="11" id="KW-1185">Reference proteome</keyword>
<keyword evidence="6" id="KW-0862">Zinc</keyword>
<dbReference type="SMART" id="SM00355">
    <property type="entry name" value="ZnF_C2H2"/>
    <property type="match status" value="7"/>
</dbReference>
<dbReference type="PROSITE" id="PS00028">
    <property type="entry name" value="ZINC_FINGER_C2H2_1"/>
    <property type="match status" value="1"/>
</dbReference>
<feature type="region of interest" description="Disordered" evidence="8">
    <location>
        <begin position="1"/>
        <end position="20"/>
    </location>
</feature>
<evidence type="ECO:0000256" key="5">
    <source>
        <dbReference type="ARBA" id="ARBA00023242"/>
    </source>
</evidence>
<feature type="domain" description="C2H2-type" evidence="9">
    <location>
        <begin position="73"/>
        <end position="103"/>
    </location>
</feature>
<dbReference type="SUPFAM" id="SSF50978">
    <property type="entry name" value="WD40 repeat-like"/>
    <property type="match status" value="1"/>
</dbReference>
<comment type="subcellular location">
    <subcellularLocation>
        <location evidence="1">Nucleus</location>
    </subcellularLocation>
</comment>
<dbReference type="InterPro" id="IPR019775">
    <property type="entry name" value="WD40_repeat_CS"/>
</dbReference>
<evidence type="ECO:0000256" key="4">
    <source>
        <dbReference type="ARBA" id="ARBA00023163"/>
    </source>
</evidence>
<feature type="repeat" description="WD" evidence="7">
    <location>
        <begin position="1179"/>
        <end position="1221"/>
    </location>
</feature>
<sequence length="1446" mass="165071">MNRFNEKFQAKGRPKEARDVSEDLIQKWRDAETMGKVLECPRCMMSFTSHLGLLQHYRHCFDNVNIAENSCRYMCPRCSSEFANSKSLSHHRRYCPGDSNKKPTTKKTSKESPNYIQLEVISDEKNETVKKTIYIVPESSEAKRKHDDVTEEVTVETTKRKRVEEDVNESEDFVYEEEEEEDDNQAEHASPDNDEQSVKSEIEETVDLATKQEQGNTLVESEENCALFSDEKRIHSNKSDRKYRKFQSPSIISNEKDENRPSFRPQTNLVNVENASLSPDVGNISNVSSSEQSDEIGVNSDSNINLEEVMDTNKLVDIEKKQATTTPVVDETVKILESISQTISNSLKDKEKDIDTKSVSSFTDNEKLIYSGTENEKAANYAGQDTRRDNRELNPMSSDVAESTNELSDRPSQNETFRLGESISQTSHEQNEGESIIAINKPDKTGKIKYINAEVCQNRYTSSGKAAKNIETSEEVETLQDAQMDISVTKNKTRGRKPKVKKQTVDLHKDEETTANSFDKGILKKKTRVTKKPEDISTQKGRCKAEASRSTASKTEMNCSKCDKKFDKKSFLADHLMRRHCILQGEYNPNKCIKLLKVLECEKCGKELRSMTYFKLHTEWCGRENEREQCNKCNKQIQKMYMKMHMAEHRRRDKAHHVVENKPTIEDEETEGVSVKRRAAKRALTTLQTISDEARATKRAITASNTTLDEKFLAVRKPIEKKMDSDWKNTLKTKGTVKCKYESCNEYFCEYEKVVDHFIHGHRSKIESEKFFTYKCIKCDKSFTSKNGAKYHVERCALWAQEEQNKDDTDTSNSDSNEVESDSDVVNMNDLDSSEDSQLSGVDENKLSGIESEVSSADEKEKQASIGVRKFYEDFFCKNLAKISKNCDLSARDAKEFISRNSCSEIYKDWKLTSDDVTFCNENLARKYLPSSNSSLGFSIRKGKSNASENIFLEKFDAVEQGQSAIAYTGGPIFSGSWIPLHVKDAKVKENQFAAITTTNEYEVKVPNNTLYPCKGTIQIWNFGDLNGTSVNQKPKLEFCIGHELGILWSTKFCPSGAYDVIHSNKDKLRRLGLLCVGGSQGYSAIYSVPHPDSLHGLKLSPIQVPKLCLFKPSILLLPHSDCRERSQVTCIDWSWKKSHSILITSHVNGSICVFNLNSSSLLQLSYKSCKAVLPARVLSAHNGVVHSISFCHQKDSYIGSCGSDNLIQVWNLNKMDNRPVIRIYRREKPICIHFPLMWNAFICSFDDALNYNNPIHGSIFLYYLEDHPSESPIRLLPMNSTTWALTSSPWTNTAYVVDEDGVCAAFELVERRGKFPDKMQRILKRRYIIFRSYLEKIKKESIRDLVVPVEPLSSMSPFQYNNDEEPFYESRNDFIIDHTLRYYDANFKTGHGAEGQTQNRNVNILNCFSMKSLHFLDVNPHKKEARWILTGGQNGLMRIICSEHR</sequence>
<dbReference type="PROSITE" id="PS00678">
    <property type="entry name" value="WD_REPEATS_1"/>
    <property type="match status" value="1"/>
</dbReference>
<dbReference type="PROSITE" id="PS50157">
    <property type="entry name" value="ZINC_FINGER_C2H2_2"/>
    <property type="match status" value="2"/>
</dbReference>
<dbReference type="InterPro" id="IPR013087">
    <property type="entry name" value="Znf_C2H2_type"/>
</dbReference>
<gene>
    <name evidence="10" type="ORF">DGYR_LOCUS3138</name>
</gene>
<feature type="domain" description="C2H2-type" evidence="9">
    <location>
        <begin position="557"/>
        <end position="580"/>
    </location>
</feature>
<dbReference type="PANTHER" id="PTHR15052:SF2">
    <property type="entry name" value="GENERAL TRANSCRIPTION FACTOR 3C POLYPEPTIDE 2"/>
    <property type="match status" value="1"/>
</dbReference>
<dbReference type="Gene3D" id="3.30.160.60">
    <property type="entry name" value="Classic Zinc Finger"/>
    <property type="match status" value="2"/>
</dbReference>
<dbReference type="SMART" id="SM00320">
    <property type="entry name" value="WD40"/>
    <property type="match status" value="3"/>
</dbReference>
<dbReference type="GO" id="GO:0006383">
    <property type="term" value="P:transcription by RNA polymerase III"/>
    <property type="evidence" value="ECO:0007669"/>
    <property type="project" value="TreeGrafter"/>
</dbReference>
<keyword evidence="3" id="KW-0677">Repeat</keyword>
<dbReference type="PROSITE" id="PS50294">
    <property type="entry name" value="WD_REPEATS_REGION"/>
    <property type="match status" value="1"/>
</dbReference>
<dbReference type="Gene3D" id="2.130.10.10">
    <property type="entry name" value="YVTN repeat-like/Quinoprotein amine dehydrogenase"/>
    <property type="match status" value="1"/>
</dbReference>
<evidence type="ECO:0000256" key="8">
    <source>
        <dbReference type="SAM" id="MobiDB-lite"/>
    </source>
</evidence>
<evidence type="ECO:0000256" key="1">
    <source>
        <dbReference type="ARBA" id="ARBA00004123"/>
    </source>
</evidence>
<accession>A0A7I8VFU5</accession>
<dbReference type="InterPro" id="IPR001680">
    <property type="entry name" value="WD40_rpt"/>
</dbReference>
<dbReference type="InterPro" id="IPR052416">
    <property type="entry name" value="GTF3C_component"/>
</dbReference>
<dbReference type="PANTHER" id="PTHR15052">
    <property type="entry name" value="RNA POLYMERASE III TRANSCRIPTION INITIATION FACTOR COMPLEX SUBUNIT"/>
    <property type="match status" value="1"/>
</dbReference>
<dbReference type="GO" id="GO:0005634">
    <property type="term" value="C:nucleus"/>
    <property type="evidence" value="ECO:0007669"/>
    <property type="project" value="UniProtKB-SubCell"/>
</dbReference>
<evidence type="ECO:0000313" key="11">
    <source>
        <dbReference type="Proteomes" id="UP000549394"/>
    </source>
</evidence>
<name>A0A7I8VFU5_9ANNE</name>
<comment type="caution">
    <text evidence="10">The sequence shown here is derived from an EMBL/GenBank/DDBJ whole genome shotgun (WGS) entry which is preliminary data.</text>
</comment>
<evidence type="ECO:0000256" key="2">
    <source>
        <dbReference type="ARBA" id="ARBA00022574"/>
    </source>
</evidence>
<feature type="region of interest" description="Disordered" evidence="8">
    <location>
        <begin position="374"/>
        <end position="414"/>
    </location>
</feature>
<dbReference type="InterPro" id="IPR036322">
    <property type="entry name" value="WD40_repeat_dom_sf"/>
</dbReference>
<evidence type="ECO:0000313" key="10">
    <source>
        <dbReference type="EMBL" id="CAD5114279.1"/>
    </source>
</evidence>
<dbReference type="PROSITE" id="PS50082">
    <property type="entry name" value="WD_REPEATS_2"/>
    <property type="match status" value="1"/>
</dbReference>
<dbReference type="InterPro" id="IPR015943">
    <property type="entry name" value="WD40/YVTN_repeat-like_dom_sf"/>
</dbReference>
<evidence type="ECO:0000256" key="3">
    <source>
        <dbReference type="ARBA" id="ARBA00022737"/>
    </source>
</evidence>
<reference evidence="10 11" key="1">
    <citation type="submission" date="2020-08" db="EMBL/GenBank/DDBJ databases">
        <authorList>
            <person name="Hejnol A."/>
        </authorList>
    </citation>
    <scope>NUCLEOTIDE SEQUENCE [LARGE SCALE GENOMIC DNA]</scope>
</reference>
<dbReference type="OrthoDB" id="4703at2759"/>
<feature type="region of interest" description="Disordered" evidence="8">
    <location>
        <begin position="804"/>
        <end position="843"/>
    </location>
</feature>
<keyword evidence="5" id="KW-0539">Nucleus</keyword>
<keyword evidence="2 7" id="KW-0853">WD repeat</keyword>
<protein>
    <submittedName>
        <fullName evidence="10">DgyrCDS3422</fullName>
    </submittedName>
</protein>
<keyword evidence="6" id="KW-0479">Metal-binding</keyword>
<evidence type="ECO:0000259" key="9">
    <source>
        <dbReference type="PROSITE" id="PS50157"/>
    </source>
</evidence>
<keyword evidence="6" id="KW-0863">Zinc-finger</keyword>